<dbReference type="Pfam" id="PF01991">
    <property type="entry name" value="vATP-synt_E"/>
    <property type="match status" value="1"/>
</dbReference>
<dbReference type="InterPro" id="IPR002842">
    <property type="entry name" value="ATPase_V1_Esu"/>
</dbReference>
<keyword evidence="3" id="KW-0406">Ion transport</keyword>
<evidence type="ECO:0000256" key="3">
    <source>
        <dbReference type="ARBA" id="ARBA00023065"/>
    </source>
</evidence>
<sequence length="213" mass="23407">MPELSEKLDRFTALLLSQAAAENEHTMQELKEKHDAALSSAEDQILLEAYTYIHGEVSRIRSEQGRKVSRHLLESKQALYRRREEIAGEVFSLVRERIGAFTATPAYADQLRVRLQEAAAQLERAEDLVLYLRSADLSLGGQLREALPGRSLDIRPGPFALGGLILESASLHLRLDASYDTAMEELSGHFASLVGLSLAAPADEIPEEGGAQA</sequence>
<protein>
    <recommendedName>
        <fullName evidence="6">V-type ATP synthase subunit E</fullName>
    </recommendedName>
</protein>
<reference evidence="4 5" key="1">
    <citation type="submission" date="2020-08" db="EMBL/GenBank/DDBJ databases">
        <title>Genome public.</title>
        <authorList>
            <person name="Liu C."/>
            <person name="Sun Q."/>
        </authorList>
    </citation>
    <scope>NUCLEOTIDE SEQUENCE [LARGE SCALE GENOMIC DNA]</scope>
    <source>
        <strain evidence="4 5">New-38</strain>
    </source>
</reference>
<proteinExistence type="inferred from homology"/>
<dbReference type="SUPFAM" id="SSF160527">
    <property type="entry name" value="V-type ATPase subunit E-like"/>
    <property type="match status" value="1"/>
</dbReference>
<name>A0ABR7HVS5_9FIRM</name>
<comment type="similarity">
    <text evidence="1">Belongs to the V-ATPase E subunit family.</text>
</comment>
<dbReference type="EMBL" id="JACOPR010000008">
    <property type="protein sequence ID" value="MBC5731618.1"/>
    <property type="molecule type" value="Genomic_DNA"/>
</dbReference>
<evidence type="ECO:0008006" key="6">
    <source>
        <dbReference type="Google" id="ProtNLM"/>
    </source>
</evidence>
<keyword evidence="5" id="KW-1185">Reference proteome</keyword>
<evidence type="ECO:0000313" key="4">
    <source>
        <dbReference type="EMBL" id="MBC5731618.1"/>
    </source>
</evidence>
<comment type="caution">
    <text evidence="4">The sequence shown here is derived from an EMBL/GenBank/DDBJ whole genome shotgun (WGS) entry which is preliminary data.</text>
</comment>
<dbReference type="RefSeq" id="WP_186964133.1">
    <property type="nucleotide sequence ID" value="NZ_JACOPR010000008.1"/>
</dbReference>
<evidence type="ECO:0000256" key="2">
    <source>
        <dbReference type="ARBA" id="ARBA00022448"/>
    </source>
</evidence>
<evidence type="ECO:0000256" key="1">
    <source>
        <dbReference type="ARBA" id="ARBA00005901"/>
    </source>
</evidence>
<keyword evidence="2" id="KW-0813">Transport</keyword>
<dbReference type="Proteomes" id="UP000660021">
    <property type="component" value="Unassembled WGS sequence"/>
</dbReference>
<accession>A0ABR7HVS5</accession>
<organism evidence="4 5">
    <name type="scientific">Pseudoflavonifractor hominis</name>
    <dbReference type="NCBI Taxonomy" id="2763059"/>
    <lineage>
        <taxon>Bacteria</taxon>
        <taxon>Bacillati</taxon>
        <taxon>Bacillota</taxon>
        <taxon>Clostridia</taxon>
        <taxon>Eubacteriales</taxon>
        <taxon>Oscillospiraceae</taxon>
        <taxon>Pseudoflavonifractor</taxon>
    </lineage>
</organism>
<gene>
    <name evidence="4" type="ORF">H8S34_12390</name>
</gene>
<evidence type="ECO:0000313" key="5">
    <source>
        <dbReference type="Proteomes" id="UP000660021"/>
    </source>
</evidence>